<accession>W7YJH9</accession>
<reference evidence="2 3" key="1">
    <citation type="journal article" date="2014" name="Genome Announc.">
        <title>Draft Genome Sequence of Paenibacillus pini JCM 16418T, Isolated from the Rhizosphere of Pine Tree.</title>
        <authorList>
            <person name="Yuki M."/>
            <person name="Oshima K."/>
            <person name="Suda W."/>
            <person name="Oshida Y."/>
            <person name="Kitamura K."/>
            <person name="Iida Y."/>
            <person name="Hattori M."/>
            <person name="Ohkuma M."/>
        </authorList>
    </citation>
    <scope>NUCLEOTIDE SEQUENCE [LARGE SCALE GENOMIC DNA]</scope>
    <source>
        <strain evidence="2 3">JCM 16418</strain>
    </source>
</reference>
<keyword evidence="1" id="KW-1133">Transmembrane helix</keyword>
<keyword evidence="1" id="KW-0812">Transmembrane</keyword>
<feature type="transmembrane region" description="Helical" evidence="1">
    <location>
        <begin position="256"/>
        <end position="278"/>
    </location>
</feature>
<organism evidence="2 3">
    <name type="scientific">Paenibacillus pini JCM 16418</name>
    <dbReference type="NCBI Taxonomy" id="1236976"/>
    <lineage>
        <taxon>Bacteria</taxon>
        <taxon>Bacillati</taxon>
        <taxon>Bacillota</taxon>
        <taxon>Bacilli</taxon>
        <taxon>Bacillales</taxon>
        <taxon>Paenibacillaceae</taxon>
        <taxon>Paenibacillus</taxon>
    </lineage>
</organism>
<keyword evidence="1" id="KW-0472">Membrane</keyword>
<dbReference type="AlphaFoldDB" id="W7YJH9"/>
<gene>
    <name evidence="2" type="ORF">JCM16418_2718</name>
</gene>
<evidence type="ECO:0000256" key="1">
    <source>
        <dbReference type="SAM" id="Phobius"/>
    </source>
</evidence>
<dbReference type="RefSeq" id="WP_242403817.1">
    <property type="nucleotide sequence ID" value="NZ_BAVZ01000007.1"/>
</dbReference>
<feature type="transmembrane region" description="Helical" evidence="1">
    <location>
        <begin position="290"/>
        <end position="311"/>
    </location>
</feature>
<comment type="caution">
    <text evidence="2">The sequence shown here is derived from an EMBL/GenBank/DDBJ whole genome shotgun (WGS) entry which is preliminary data.</text>
</comment>
<sequence length="429" mass="48079">MNPIGEPLVLKVNYKLLGLLGGIGLVLFLIFQVFPSSSSDTLNQQNTKVISKSEAEGTARTFAASVLHMKIVDTEKALVTYQSHSDLYGYLSKEKLLDKYNKTFEKQFPYDIYRVRLPEETGGYVNVDVHMNTGKALAYSQEPAYSNYAAALLQSDSNLRSEKMHIVEGNISQEEKEQLALPVIKAWGFDKTKLQVTSGADEAGLVYTDNSRTIRDSKLKLTFTYEEGQIRSFEPVFAVPESHSDYVKKETNKAKWLTGLGYALLTFALGVLAIIYSILTRQHTSFKRGIFLSVFYFVVSMLSAINMLPVFKSQGLSGAGLQFAFIIQGILTLLMTVLLYFSLVGGNGLWRKLGINPWARAKELDTENTCFTACSQVIYGLSFCSGYSPSFTLYLIRPYILGLRQMLHSLLIIWYILGCCQSCLDGRYF</sequence>
<feature type="transmembrane region" description="Helical" evidence="1">
    <location>
        <begin position="323"/>
        <end position="343"/>
    </location>
</feature>
<dbReference type="Proteomes" id="UP000019364">
    <property type="component" value="Unassembled WGS sequence"/>
</dbReference>
<evidence type="ECO:0000313" key="2">
    <source>
        <dbReference type="EMBL" id="GAF08632.1"/>
    </source>
</evidence>
<feature type="transmembrane region" description="Helical" evidence="1">
    <location>
        <begin position="12"/>
        <end position="34"/>
    </location>
</feature>
<dbReference type="eggNOG" id="COG1266">
    <property type="taxonomic scope" value="Bacteria"/>
</dbReference>
<keyword evidence="3" id="KW-1185">Reference proteome</keyword>
<dbReference type="EMBL" id="BAVZ01000007">
    <property type="protein sequence ID" value="GAF08632.1"/>
    <property type="molecule type" value="Genomic_DNA"/>
</dbReference>
<dbReference type="STRING" id="1236976.JCM16418_2718"/>
<evidence type="ECO:0000313" key="3">
    <source>
        <dbReference type="Proteomes" id="UP000019364"/>
    </source>
</evidence>
<name>W7YJH9_9BACL</name>
<protein>
    <submittedName>
        <fullName evidence="2">Uncharacterized protein</fullName>
    </submittedName>
</protein>
<proteinExistence type="predicted"/>